<protein>
    <recommendedName>
        <fullName evidence="6">Secreted protein</fullName>
    </recommendedName>
</protein>
<accession>A0A378KNR4</accession>
<reference evidence="3 5" key="2">
    <citation type="submission" date="2018-06" db="EMBL/GenBank/DDBJ databases">
        <authorList>
            <consortium name="Pathogen Informatics"/>
            <person name="Doyle S."/>
        </authorList>
    </citation>
    <scope>NUCLEOTIDE SEQUENCE [LARGE SCALE GENOMIC DNA]</scope>
    <source>
        <strain evidence="3 5">NCTC12376</strain>
    </source>
</reference>
<evidence type="ECO:0008006" key="6">
    <source>
        <dbReference type="Google" id="ProtNLM"/>
    </source>
</evidence>
<evidence type="ECO:0000313" key="4">
    <source>
        <dbReference type="Proteomes" id="UP000054639"/>
    </source>
</evidence>
<proteinExistence type="predicted"/>
<dbReference type="EMBL" id="LNYR01000001">
    <property type="protein sequence ID" value="KTD55370.1"/>
    <property type="molecule type" value="Genomic_DNA"/>
</dbReference>
<evidence type="ECO:0000313" key="3">
    <source>
        <dbReference type="EMBL" id="STY16544.1"/>
    </source>
</evidence>
<reference evidence="2 4" key="1">
    <citation type="submission" date="2015-11" db="EMBL/GenBank/DDBJ databases">
        <title>Genomic analysis of 38 Legionella species identifies large and diverse effector repertoires.</title>
        <authorList>
            <person name="Burstein D."/>
            <person name="Amaro F."/>
            <person name="Zusman T."/>
            <person name="Lifshitz Z."/>
            <person name="Cohen O."/>
            <person name="Gilbert J.A."/>
            <person name="Pupko T."/>
            <person name="Shuman H.A."/>
            <person name="Segal G."/>
        </authorList>
    </citation>
    <scope>NUCLEOTIDE SEQUENCE [LARGE SCALE GENOMIC DNA]</scope>
    <source>
        <strain evidence="2 4">ATCC 49507</strain>
    </source>
</reference>
<keyword evidence="1" id="KW-0732">Signal</keyword>
<dbReference type="Proteomes" id="UP000254230">
    <property type="component" value="Unassembled WGS sequence"/>
</dbReference>
<dbReference type="EMBL" id="UGOW01000001">
    <property type="protein sequence ID" value="STY16544.1"/>
    <property type="molecule type" value="Genomic_DNA"/>
</dbReference>
<feature type="chain" id="PRO_5016912481" description="Secreted protein" evidence="1">
    <location>
        <begin position="22"/>
        <end position="93"/>
    </location>
</feature>
<dbReference type="OrthoDB" id="5639428at2"/>
<feature type="signal peptide" evidence="1">
    <location>
        <begin position="1"/>
        <end position="21"/>
    </location>
</feature>
<sequence>MNNKWLVLIMLSVLPTSIALANCDLTRFRWDCDLPVQVKPRPGATSLVYCGNSYGYITKQEYDILARYQRASVNMVLDINGEYIDSPCVGAER</sequence>
<organism evidence="3 5">
    <name type="scientific">Legionella quateirensis</name>
    <dbReference type="NCBI Taxonomy" id="45072"/>
    <lineage>
        <taxon>Bacteria</taxon>
        <taxon>Pseudomonadati</taxon>
        <taxon>Pseudomonadota</taxon>
        <taxon>Gammaproteobacteria</taxon>
        <taxon>Legionellales</taxon>
        <taxon>Legionellaceae</taxon>
        <taxon>Legionella</taxon>
    </lineage>
</organism>
<name>A0A378KNR4_9GAMM</name>
<dbReference type="Proteomes" id="UP000054639">
    <property type="component" value="Unassembled WGS sequence"/>
</dbReference>
<keyword evidence="4" id="KW-1185">Reference proteome</keyword>
<gene>
    <name evidence="2" type="ORF">Lqua_0087</name>
    <name evidence="3" type="ORF">NCTC12376_00335</name>
</gene>
<evidence type="ECO:0000256" key="1">
    <source>
        <dbReference type="SAM" id="SignalP"/>
    </source>
</evidence>
<evidence type="ECO:0000313" key="5">
    <source>
        <dbReference type="Proteomes" id="UP000254230"/>
    </source>
</evidence>
<evidence type="ECO:0000313" key="2">
    <source>
        <dbReference type="EMBL" id="KTD55370.1"/>
    </source>
</evidence>
<dbReference type="AlphaFoldDB" id="A0A378KNR4"/>
<dbReference type="RefSeq" id="WP_058472350.1">
    <property type="nucleotide sequence ID" value="NZ_CAAAIL010000006.1"/>
</dbReference>